<reference evidence="6 7" key="1">
    <citation type="journal article" date="2012" name="J. Bacteriol.">
        <title>Genome Sequence of Nitratireductor indicus Type Strain C115.</title>
        <authorList>
            <person name="Lai Q."/>
            <person name="Li G."/>
            <person name="Yu Z."/>
            <person name="Shao Z."/>
        </authorList>
    </citation>
    <scope>NUCLEOTIDE SEQUENCE [LARGE SCALE GENOMIC DNA]</scope>
    <source>
        <strain evidence="6 7">C115</strain>
    </source>
</reference>
<dbReference type="SUPFAM" id="SSF46689">
    <property type="entry name" value="Homeodomain-like"/>
    <property type="match status" value="1"/>
</dbReference>
<protein>
    <submittedName>
        <fullName evidence="6">TetR family transcriptional regulator</fullName>
    </submittedName>
</protein>
<evidence type="ECO:0000313" key="7">
    <source>
        <dbReference type="Proteomes" id="UP000007374"/>
    </source>
</evidence>
<dbReference type="AlphaFoldDB" id="K2NZE5"/>
<dbReference type="Pfam" id="PF17937">
    <property type="entry name" value="TetR_C_28"/>
    <property type="match status" value="1"/>
</dbReference>
<feature type="DNA-binding region" description="H-T-H motif" evidence="4">
    <location>
        <begin position="30"/>
        <end position="49"/>
    </location>
</feature>
<evidence type="ECO:0000256" key="3">
    <source>
        <dbReference type="ARBA" id="ARBA00023163"/>
    </source>
</evidence>
<proteinExistence type="predicted"/>
<dbReference type="InterPro" id="IPR009057">
    <property type="entry name" value="Homeodomain-like_sf"/>
</dbReference>
<dbReference type="EMBL" id="AMSI01000004">
    <property type="protein sequence ID" value="EKF43294.1"/>
    <property type="molecule type" value="Genomic_DNA"/>
</dbReference>
<evidence type="ECO:0000256" key="4">
    <source>
        <dbReference type="PROSITE-ProRule" id="PRU00335"/>
    </source>
</evidence>
<dbReference type="STRING" id="721133.SAMN05216176_105329"/>
<gene>
    <name evidence="6" type="ORF">NA8A_08154</name>
</gene>
<dbReference type="GO" id="GO:0000976">
    <property type="term" value="F:transcription cis-regulatory region binding"/>
    <property type="evidence" value="ECO:0007669"/>
    <property type="project" value="TreeGrafter"/>
</dbReference>
<evidence type="ECO:0000313" key="6">
    <source>
        <dbReference type="EMBL" id="EKF43294.1"/>
    </source>
</evidence>
<keyword evidence="3" id="KW-0804">Transcription</keyword>
<feature type="domain" description="HTH tetR-type" evidence="5">
    <location>
        <begin position="7"/>
        <end position="67"/>
    </location>
</feature>
<dbReference type="Gene3D" id="1.10.357.10">
    <property type="entry name" value="Tetracycline Repressor, domain 2"/>
    <property type="match status" value="1"/>
</dbReference>
<dbReference type="InterPro" id="IPR041479">
    <property type="entry name" value="TetR_CgmR_C"/>
</dbReference>
<evidence type="ECO:0000256" key="1">
    <source>
        <dbReference type="ARBA" id="ARBA00023015"/>
    </source>
</evidence>
<dbReference type="InterPro" id="IPR050109">
    <property type="entry name" value="HTH-type_TetR-like_transc_reg"/>
</dbReference>
<organism evidence="6 7">
    <name type="scientific">Nitratireductor indicus C115</name>
    <dbReference type="NCBI Taxonomy" id="1231190"/>
    <lineage>
        <taxon>Bacteria</taxon>
        <taxon>Pseudomonadati</taxon>
        <taxon>Pseudomonadota</taxon>
        <taxon>Alphaproteobacteria</taxon>
        <taxon>Hyphomicrobiales</taxon>
        <taxon>Phyllobacteriaceae</taxon>
        <taxon>Nitratireductor</taxon>
    </lineage>
</organism>
<comment type="caution">
    <text evidence="6">The sequence shown here is derived from an EMBL/GenBank/DDBJ whole genome shotgun (WGS) entry which is preliminary data.</text>
</comment>
<keyword evidence="7" id="KW-1185">Reference proteome</keyword>
<sequence length="195" mass="21215">MNDKNRLSVREKILEAAAEIARESGAGNITLEAVAARAGVSKGGLLYHFSSKARLLEAAVEQFVNQEHVCFQDRQKALETLGARNSVARAYIDLFDQERMRCEPPPTGLLAALAENPNFLKPVQHYECEVLKRMKAETNAPELAMIALLAIHGIRAMQLLNIEVVDDNDTTSVINALRKLLDEADGTCCGVAAGG</sequence>
<dbReference type="PANTHER" id="PTHR30055">
    <property type="entry name" value="HTH-TYPE TRANSCRIPTIONAL REGULATOR RUTR"/>
    <property type="match status" value="1"/>
</dbReference>
<dbReference type="Proteomes" id="UP000007374">
    <property type="component" value="Unassembled WGS sequence"/>
</dbReference>
<evidence type="ECO:0000256" key="2">
    <source>
        <dbReference type="ARBA" id="ARBA00023125"/>
    </source>
</evidence>
<dbReference type="OrthoDB" id="9809772at2"/>
<dbReference type="PANTHER" id="PTHR30055:SF234">
    <property type="entry name" value="HTH-TYPE TRANSCRIPTIONAL REGULATOR BETI"/>
    <property type="match status" value="1"/>
</dbReference>
<name>K2NZE5_9HYPH</name>
<evidence type="ECO:0000259" key="5">
    <source>
        <dbReference type="PROSITE" id="PS50977"/>
    </source>
</evidence>
<dbReference type="eggNOG" id="COG1309">
    <property type="taxonomic scope" value="Bacteria"/>
</dbReference>
<dbReference type="InterPro" id="IPR001647">
    <property type="entry name" value="HTH_TetR"/>
</dbReference>
<dbReference type="PATRIC" id="fig|1231190.3.peg.1705"/>
<dbReference type="Pfam" id="PF00440">
    <property type="entry name" value="TetR_N"/>
    <property type="match status" value="1"/>
</dbReference>
<keyword evidence="1" id="KW-0805">Transcription regulation</keyword>
<keyword evidence="2 4" id="KW-0238">DNA-binding</keyword>
<dbReference type="PRINTS" id="PR00455">
    <property type="entry name" value="HTHTETR"/>
</dbReference>
<dbReference type="PROSITE" id="PS50977">
    <property type="entry name" value="HTH_TETR_2"/>
    <property type="match status" value="1"/>
</dbReference>
<dbReference type="RefSeq" id="WP_009756448.1">
    <property type="nucleotide sequence ID" value="NZ_AMSI01000004.1"/>
</dbReference>
<accession>K2NZE5</accession>
<dbReference type="GO" id="GO:0003700">
    <property type="term" value="F:DNA-binding transcription factor activity"/>
    <property type="evidence" value="ECO:0007669"/>
    <property type="project" value="TreeGrafter"/>
</dbReference>